<dbReference type="OrthoDB" id="1418352at2759"/>
<dbReference type="Gene3D" id="1.25.40.570">
    <property type="match status" value="1"/>
</dbReference>
<dbReference type="GO" id="GO:0000502">
    <property type="term" value="C:proteasome complex"/>
    <property type="evidence" value="ECO:0007669"/>
    <property type="project" value="UniProtKB-KW"/>
</dbReference>
<proteinExistence type="inferred from homology"/>
<dbReference type="PROSITE" id="PS50250">
    <property type="entry name" value="PCI"/>
    <property type="match status" value="1"/>
</dbReference>
<gene>
    <name evidence="4" type="ORF">TTHERM_00378970</name>
</gene>
<evidence type="ECO:0000259" key="3">
    <source>
        <dbReference type="PROSITE" id="PS50250"/>
    </source>
</evidence>
<dbReference type="Pfam" id="PF01399">
    <property type="entry name" value="PCI"/>
    <property type="match status" value="1"/>
</dbReference>
<reference evidence="5" key="1">
    <citation type="journal article" date="2006" name="PLoS Biol.">
        <title>Macronuclear genome sequence of the ciliate Tetrahymena thermophila, a model eukaryote.</title>
        <authorList>
            <person name="Eisen J.A."/>
            <person name="Coyne R.S."/>
            <person name="Wu M."/>
            <person name="Wu D."/>
            <person name="Thiagarajan M."/>
            <person name="Wortman J.R."/>
            <person name="Badger J.H."/>
            <person name="Ren Q."/>
            <person name="Amedeo P."/>
            <person name="Jones K.M."/>
            <person name="Tallon L.J."/>
            <person name="Delcher A.L."/>
            <person name="Salzberg S.L."/>
            <person name="Silva J.C."/>
            <person name="Haas B.J."/>
            <person name="Majoros W.H."/>
            <person name="Farzad M."/>
            <person name="Carlton J.M."/>
            <person name="Smith R.K. Jr."/>
            <person name="Garg J."/>
            <person name="Pearlman R.E."/>
            <person name="Karrer K.M."/>
            <person name="Sun L."/>
            <person name="Manning G."/>
            <person name="Elde N.C."/>
            <person name="Turkewitz A.P."/>
            <person name="Asai D.J."/>
            <person name="Wilkes D.E."/>
            <person name="Wang Y."/>
            <person name="Cai H."/>
            <person name="Collins K."/>
            <person name="Stewart B.A."/>
            <person name="Lee S.R."/>
            <person name="Wilamowska K."/>
            <person name="Weinberg Z."/>
            <person name="Ruzzo W.L."/>
            <person name="Wloga D."/>
            <person name="Gaertig J."/>
            <person name="Frankel J."/>
            <person name="Tsao C.-C."/>
            <person name="Gorovsky M.A."/>
            <person name="Keeling P.J."/>
            <person name="Waller R.F."/>
            <person name="Patron N.J."/>
            <person name="Cherry J.M."/>
            <person name="Stover N.A."/>
            <person name="Krieger C.J."/>
            <person name="del Toro C."/>
            <person name="Ryder H.F."/>
            <person name="Williamson S.C."/>
            <person name="Barbeau R.A."/>
            <person name="Hamilton E.P."/>
            <person name="Orias E."/>
        </authorList>
    </citation>
    <scope>NUCLEOTIDE SEQUENCE [LARGE SCALE GENOMIC DNA]</scope>
    <source>
        <strain evidence="5">SB210</strain>
    </source>
</reference>
<feature type="domain" description="PCI" evidence="3">
    <location>
        <begin position="220"/>
        <end position="391"/>
    </location>
</feature>
<dbReference type="SUPFAM" id="SSF46785">
    <property type="entry name" value="Winged helix' DNA-binding domain"/>
    <property type="match status" value="1"/>
</dbReference>
<dbReference type="SMART" id="SM00753">
    <property type="entry name" value="PAM"/>
    <property type="match status" value="1"/>
</dbReference>
<dbReference type="KEGG" id="tet:TTHERM_00378970"/>
<evidence type="ECO:0000256" key="2">
    <source>
        <dbReference type="ARBA" id="ARBA00022942"/>
    </source>
</evidence>
<dbReference type="PANTHER" id="PTHR10678">
    <property type="entry name" value="26S PROTEASOME NON-ATPASE REGULATORY SUBUNIT 11/COP9 SIGNALOSOME COMPLEX SUBUNIT 2"/>
    <property type="match status" value="1"/>
</dbReference>
<name>Q23FC0_TETTS</name>
<dbReference type="HOGENOM" id="CLU_029573_2_1_1"/>
<dbReference type="eggNOG" id="KOG1463">
    <property type="taxonomic scope" value="Eukaryota"/>
</dbReference>
<dbReference type="RefSeq" id="XP_001015478.3">
    <property type="nucleotide sequence ID" value="XM_001015478.3"/>
</dbReference>
<dbReference type="InterPro" id="IPR011990">
    <property type="entry name" value="TPR-like_helical_dom_sf"/>
</dbReference>
<evidence type="ECO:0000313" key="5">
    <source>
        <dbReference type="Proteomes" id="UP000009168"/>
    </source>
</evidence>
<dbReference type="EMBL" id="GG662706">
    <property type="protein sequence ID" value="EAR95233.3"/>
    <property type="molecule type" value="Genomic_DNA"/>
</dbReference>
<keyword evidence="5" id="KW-1185">Reference proteome</keyword>
<organism evidence="4 5">
    <name type="scientific">Tetrahymena thermophila (strain SB210)</name>
    <dbReference type="NCBI Taxonomy" id="312017"/>
    <lineage>
        <taxon>Eukaryota</taxon>
        <taxon>Sar</taxon>
        <taxon>Alveolata</taxon>
        <taxon>Ciliophora</taxon>
        <taxon>Intramacronucleata</taxon>
        <taxon>Oligohymenophorea</taxon>
        <taxon>Hymenostomatida</taxon>
        <taxon>Tetrahymenina</taxon>
        <taxon>Tetrahymenidae</taxon>
        <taxon>Tetrahymena</taxon>
    </lineage>
</organism>
<dbReference type="InterPro" id="IPR050871">
    <property type="entry name" value="26S_Proteasome/COP9_Components"/>
</dbReference>
<comment type="similarity">
    <text evidence="1">Belongs to the proteasome subunit S9 family.</text>
</comment>
<dbReference type="SUPFAM" id="SSF48452">
    <property type="entry name" value="TPR-like"/>
    <property type="match status" value="1"/>
</dbReference>
<dbReference type="STRING" id="312017.Q23FC0"/>
<sequence>MTSVLDRLEQEANALKSSQAPQVYENALYKIIEEDVKETDDNFRIKENAFYNLVEHFKSLNQPVKIKDLIYNRINDINAFPKAKAAKVIRTIIEVVATIEKTEDIQIELCNFLVEWCQKQGITYLRHRIEIKLSVLYLQRGDYTKALTIIEAILKETRKADDKHMLVEGQLIESKIHYALENYAKAKASLTASRACSNSIYCAPALQADIDMMTGILQCEDKDYKTAYSYFYEGFEALNSLDDPRSIKALKYMLLCKIMTSNYDDIAQILNGKYGLKYAGKDLDAMKLVAKAYREKSLSQFQALLQTYAEQITGDPIIKNQLNQLYDQLLEQNLFRLIEPYTRVQITHIAQRIGLDENLIQKKLSELILDKKIDGTLDQGTGCLILFDDIKCDDLYKNAVEHNQQMEKVVEKLFEKAKLLKN</sequence>
<evidence type="ECO:0000313" key="4">
    <source>
        <dbReference type="EMBL" id="EAR95233.3"/>
    </source>
</evidence>
<dbReference type="FunCoup" id="Q23FC0">
    <property type="interactions" value="572"/>
</dbReference>
<keyword evidence="2 4" id="KW-0647">Proteasome</keyword>
<dbReference type="InterPro" id="IPR036390">
    <property type="entry name" value="WH_DNA-bd_sf"/>
</dbReference>
<dbReference type="AlphaFoldDB" id="Q23FC0"/>
<accession>Q23FC0</accession>
<dbReference type="SMART" id="SM00088">
    <property type="entry name" value="PINT"/>
    <property type="match status" value="1"/>
</dbReference>
<dbReference type="Pfam" id="PF18055">
    <property type="entry name" value="RPN6_N"/>
    <property type="match status" value="1"/>
</dbReference>
<dbReference type="GeneID" id="7828295"/>
<dbReference type="InParanoid" id="Q23FC0"/>
<dbReference type="Proteomes" id="UP000009168">
    <property type="component" value="Unassembled WGS sequence"/>
</dbReference>
<protein>
    <submittedName>
        <fullName evidence="4">26S proteasome non-ATPase regulatory subunit</fullName>
    </submittedName>
</protein>
<dbReference type="InterPro" id="IPR000717">
    <property type="entry name" value="PCI_dom"/>
</dbReference>
<evidence type="ECO:0000256" key="1">
    <source>
        <dbReference type="ARBA" id="ARBA00007454"/>
    </source>
</evidence>
<dbReference type="InterPro" id="IPR040773">
    <property type="entry name" value="Rpn6_N"/>
</dbReference>